<dbReference type="PROSITE" id="PS51375">
    <property type="entry name" value="PPR"/>
    <property type="match status" value="8"/>
</dbReference>
<feature type="repeat" description="PPR" evidence="9">
    <location>
        <begin position="719"/>
        <end position="753"/>
    </location>
</feature>
<dbReference type="Gene3D" id="1.25.40.10">
    <property type="entry name" value="Tetratricopeptide repeat domain"/>
    <property type="match status" value="6"/>
</dbReference>
<comment type="subcellular location">
    <subcellularLocation>
        <location evidence="1">Cytoplasm</location>
        <location evidence="1">Cytoskeleton</location>
    </subcellularLocation>
</comment>
<dbReference type="Proteomes" id="UP000813463">
    <property type="component" value="Chromosome 3"/>
</dbReference>
<feature type="repeat" description="PPR" evidence="9">
    <location>
        <begin position="684"/>
        <end position="718"/>
    </location>
</feature>
<comment type="similarity">
    <text evidence="2">Belongs to the TPX2 family.</text>
</comment>
<feature type="region of interest" description="Disordered" evidence="11">
    <location>
        <begin position="1"/>
        <end position="32"/>
    </location>
</feature>
<feature type="repeat" description="PPR" evidence="9">
    <location>
        <begin position="859"/>
        <end position="893"/>
    </location>
</feature>
<dbReference type="InterPro" id="IPR011990">
    <property type="entry name" value="TPR-like_helical_dom_sf"/>
</dbReference>
<evidence type="ECO:0000259" key="12">
    <source>
        <dbReference type="Pfam" id="PF06886"/>
    </source>
</evidence>
<dbReference type="PANTHER" id="PTHR47932:SF62">
    <property type="entry name" value="EXPRESSED PROTEIN"/>
    <property type="match status" value="1"/>
</dbReference>
<reference evidence="14" key="2">
    <citation type="submission" date="2025-08" db="UniProtKB">
        <authorList>
            <consortium name="RefSeq"/>
        </authorList>
    </citation>
    <scope>IDENTIFICATION</scope>
    <source>
        <tissue evidence="14">Leaf</tissue>
    </source>
</reference>
<feature type="region of interest" description="Disordered" evidence="11">
    <location>
        <begin position="1215"/>
        <end position="1242"/>
    </location>
</feature>
<dbReference type="NCBIfam" id="TIGR00756">
    <property type="entry name" value="PPR"/>
    <property type="match status" value="10"/>
</dbReference>
<feature type="compositionally biased region" description="Polar residues" evidence="11">
    <location>
        <begin position="178"/>
        <end position="189"/>
    </location>
</feature>
<keyword evidence="8" id="KW-0206">Cytoskeleton</keyword>
<dbReference type="Pfam" id="PF01535">
    <property type="entry name" value="PPR"/>
    <property type="match status" value="4"/>
</dbReference>
<keyword evidence="6" id="KW-0833">Ubl conjugation pathway</keyword>
<protein>
    <recommendedName>
        <fullName evidence="12">TPX2 C-terminal domain-containing protein</fullName>
    </recommendedName>
</protein>
<evidence type="ECO:0000256" key="9">
    <source>
        <dbReference type="PROSITE-ProRule" id="PRU00708"/>
    </source>
</evidence>
<dbReference type="InterPro" id="IPR007135">
    <property type="entry name" value="Atg3/Atg10"/>
</dbReference>
<feature type="region of interest" description="Disordered" evidence="11">
    <location>
        <begin position="165"/>
        <end position="219"/>
    </location>
</feature>
<feature type="repeat" description="PPR" evidence="9">
    <location>
        <begin position="583"/>
        <end position="617"/>
    </location>
</feature>
<feature type="compositionally biased region" description="Basic and acidic residues" evidence="11">
    <location>
        <begin position="286"/>
        <end position="298"/>
    </location>
</feature>
<evidence type="ECO:0000256" key="6">
    <source>
        <dbReference type="ARBA" id="ARBA00022786"/>
    </source>
</evidence>
<feature type="coiled-coil region" evidence="10">
    <location>
        <begin position="232"/>
        <end position="274"/>
    </location>
</feature>
<evidence type="ECO:0000256" key="5">
    <source>
        <dbReference type="ARBA" id="ARBA00022737"/>
    </source>
</evidence>
<evidence type="ECO:0000256" key="8">
    <source>
        <dbReference type="ARBA" id="ARBA00023212"/>
    </source>
</evidence>
<dbReference type="PANTHER" id="PTHR47932">
    <property type="entry name" value="ATPASE EXPRESSION PROTEIN 3"/>
    <property type="match status" value="1"/>
</dbReference>
<dbReference type="SUPFAM" id="SSF81901">
    <property type="entry name" value="HCP-like"/>
    <property type="match status" value="1"/>
</dbReference>
<evidence type="ECO:0000256" key="10">
    <source>
        <dbReference type="SAM" id="Coils"/>
    </source>
</evidence>
<dbReference type="Pfam" id="PF13041">
    <property type="entry name" value="PPR_2"/>
    <property type="match status" value="3"/>
</dbReference>
<feature type="repeat" description="PPR" evidence="9">
    <location>
        <begin position="478"/>
        <end position="512"/>
    </location>
</feature>
<evidence type="ECO:0000313" key="13">
    <source>
        <dbReference type="Proteomes" id="UP000813463"/>
    </source>
</evidence>
<keyword evidence="13" id="KW-1185">Reference proteome</keyword>
<dbReference type="InterPro" id="IPR002885">
    <property type="entry name" value="PPR_rpt"/>
</dbReference>
<sequence>MGMEVRDACTDKEPDGVIKYTSSASPVSSDEDAITHHDGLESIEHSNVIPESFSVHEEFDVKECTTDNTVEISEAYQTGKCEEKNCSGMMVHNDNLQEKVKPQSMKAKGEIRARVSPKIAPKPCSTNGRANCTVPQPFALATEKRASTRPLEAETDANKVSLKAKTIQPPNGGKKVQISMSISRKSLQSDNKKNTDEEDSNSGVSDAAPSMRASRVKTTVASAPVFRSSERAEKRREYYSKLEEKHQALEAEKLQSEARTKEEIEATIKQLRKNLMFKATPMPNFYHDEPPPKLDLKKARPTRPKSPNLGRRKSYSDALGFSHKVKGKKISNKGNRLSLGMQKISPSISEIESEICEDNEQMGQEEQKPVMNGTISSSMGVEHNLEIMSHIQSKSLCSLSSPTRLSPPTHQHIAHLILEQKSHSQAIQTFKWASKLPNFTHNQSTYRALVHKLCAFRRFDGVHQLLDEIPSSLGSPPDEDIFVTIVRGLGRAKRIREVIKVLDLVHRFGVVPSLKVYNAILDVLVKEDIDIARGFFRKKMMECGVQGDHYTFGTLMKGLCLTNRIGDGFKLLQLMKTRGLTPNTVVYNTLLHSLCKNGKVGRARSLLNEMIEPNDVTFNLLISAYCKEQNLVQALVLLEKNLALGHVPDVVTTTKVIELLCNVGRATEAAEIVERVERNGGILDVVAYNTLIKGFCSLGKVKVGLHFKKDMEIKGFLPNVETYNILIAGFCEINLFAAALDLFNEMKMAAISYNFLTFDTLIRGLCSKGHVEGGFKILELMEDLKGGSEGHISPYNSIIYGLYRENRWNEALDFINKMVKLFPRAVERTLRILGLCEQGNIGAANEVYQQMLHEGGIPNALVYSSLIWGFCEHKHVREAFQLMNEMVGHGYFPVTSTYNVVISGFCCQGKTASALKLMEEMDERGCLLDKGSYNPLILAYCSKSDLQKALKILHQMVGKATLQVEVDGFSNSFSIEPLDDIRKKQLFNNLSCSVLLRRNNNVGGREFKVKQDKEGTTNSSKISQKSCSYVFSLLQEATVEGNAVWFETRPHLYIPRIIPIPDRIPDQASFPPTYYIFVHQNFGCMLCNLSLSSVLPPSIAGKGAHRRERKKDMVLSQKIHEAFKGTVERITGPRTVTAFKEKGVLSVSEFILAGDNLVSKCPTWSWESGEPSKRKSYLPLEKQFLITRNVPCLRRAASVEEEYEAAGGEILVDDEDNDGWLATHGRPKEPKLDEEENLPSMESLEITENKPIQSISSYFGGEEDDDIPDMTEYDGQDNVIEEDPATLQTTYLVAQEPDDENILRTRTYDVSITYDKYYQTPRVWLTGYDESRMLLQPELVLEDVSQDHARKTVTIEDHPHLPGKHASVHPCKHGAVMKKIIDVLMSRGVEPEVDKYLFLFLKFMASVIPTIEYDYTMDFDMGSSS</sequence>
<feature type="repeat" description="PPR" evidence="9">
    <location>
        <begin position="548"/>
        <end position="582"/>
    </location>
</feature>
<feature type="repeat" description="PPR" evidence="9">
    <location>
        <begin position="929"/>
        <end position="959"/>
    </location>
</feature>
<evidence type="ECO:0000256" key="3">
    <source>
        <dbReference type="ARBA" id="ARBA00022490"/>
    </source>
</evidence>
<dbReference type="Pfam" id="PF03987">
    <property type="entry name" value="Autophagy_act_C"/>
    <property type="match status" value="1"/>
</dbReference>
<keyword evidence="7" id="KW-0072">Autophagy</keyword>
<evidence type="ECO:0000256" key="11">
    <source>
        <dbReference type="SAM" id="MobiDB-lite"/>
    </source>
</evidence>
<keyword evidence="3" id="KW-0963">Cytoplasm</keyword>
<evidence type="ECO:0000313" key="14">
    <source>
        <dbReference type="RefSeq" id="XP_056697182.1"/>
    </source>
</evidence>
<gene>
    <name evidence="14" type="primary">LOC110782322</name>
</gene>
<reference evidence="13" key="1">
    <citation type="journal article" date="2021" name="Nat. Commun.">
        <title>Genomic analyses provide insights into spinach domestication and the genetic basis of agronomic traits.</title>
        <authorList>
            <person name="Cai X."/>
            <person name="Sun X."/>
            <person name="Xu C."/>
            <person name="Sun H."/>
            <person name="Wang X."/>
            <person name="Ge C."/>
            <person name="Zhang Z."/>
            <person name="Wang Q."/>
            <person name="Fei Z."/>
            <person name="Jiao C."/>
            <person name="Wang Q."/>
        </authorList>
    </citation>
    <scope>NUCLEOTIDE SEQUENCE [LARGE SCALE GENOMIC DNA]</scope>
    <source>
        <strain evidence="13">cv. Varoflay</strain>
    </source>
</reference>
<dbReference type="Pfam" id="PF06886">
    <property type="entry name" value="TPX2"/>
    <property type="match status" value="1"/>
</dbReference>
<dbReference type="RefSeq" id="XP_056697182.1">
    <property type="nucleotide sequence ID" value="XM_056841204.1"/>
</dbReference>
<evidence type="ECO:0000256" key="7">
    <source>
        <dbReference type="ARBA" id="ARBA00023006"/>
    </source>
</evidence>
<keyword evidence="5" id="KW-0677">Repeat</keyword>
<dbReference type="InterPro" id="IPR027329">
    <property type="entry name" value="TPX2_C"/>
</dbReference>
<name>A0ABM3RNJ5_SPIOL</name>
<feature type="repeat" description="PPR" evidence="9">
    <location>
        <begin position="894"/>
        <end position="928"/>
    </location>
</feature>
<keyword evidence="4" id="KW-0493">Microtubule</keyword>
<proteinExistence type="inferred from homology"/>
<feature type="region of interest" description="Disordered" evidence="11">
    <location>
        <begin position="283"/>
        <end position="314"/>
    </location>
</feature>
<evidence type="ECO:0000256" key="4">
    <source>
        <dbReference type="ARBA" id="ARBA00022701"/>
    </source>
</evidence>
<keyword evidence="10" id="KW-0175">Coiled coil</keyword>
<organism evidence="13 14">
    <name type="scientific">Spinacia oleracea</name>
    <name type="common">Spinach</name>
    <dbReference type="NCBI Taxonomy" id="3562"/>
    <lineage>
        <taxon>Eukaryota</taxon>
        <taxon>Viridiplantae</taxon>
        <taxon>Streptophyta</taxon>
        <taxon>Embryophyta</taxon>
        <taxon>Tracheophyta</taxon>
        <taxon>Spermatophyta</taxon>
        <taxon>Magnoliopsida</taxon>
        <taxon>eudicotyledons</taxon>
        <taxon>Gunneridae</taxon>
        <taxon>Pentapetalae</taxon>
        <taxon>Caryophyllales</taxon>
        <taxon>Chenopodiaceae</taxon>
        <taxon>Chenopodioideae</taxon>
        <taxon>Anserineae</taxon>
        <taxon>Spinacia</taxon>
    </lineage>
</organism>
<accession>A0ABM3RNJ5</accession>
<feature type="domain" description="TPX2 C-terminal" evidence="12">
    <location>
        <begin position="225"/>
        <end position="293"/>
    </location>
</feature>
<evidence type="ECO:0000256" key="2">
    <source>
        <dbReference type="ARBA" id="ARBA00005885"/>
    </source>
</evidence>
<evidence type="ECO:0000256" key="1">
    <source>
        <dbReference type="ARBA" id="ARBA00004245"/>
    </source>
</evidence>
<feature type="compositionally biased region" description="Basic and acidic residues" evidence="11">
    <location>
        <begin position="1"/>
        <end position="16"/>
    </location>
</feature>
<dbReference type="GeneID" id="110782322"/>